<dbReference type="Proteomes" id="UP000501408">
    <property type="component" value="Chromosome 1"/>
</dbReference>
<feature type="transmembrane region" description="Helical" evidence="1">
    <location>
        <begin position="39"/>
        <end position="60"/>
    </location>
</feature>
<keyword evidence="1" id="KW-1133">Transmembrane helix</keyword>
<evidence type="ECO:0000313" key="3">
    <source>
        <dbReference type="Proteomes" id="UP000501408"/>
    </source>
</evidence>
<keyword evidence="1" id="KW-0812">Transmembrane</keyword>
<dbReference type="RefSeq" id="WP_096628777.1">
    <property type="nucleotide sequence ID" value="NZ_CP050266.1"/>
</dbReference>
<keyword evidence="1" id="KW-0472">Membrane</keyword>
<organism evidence="2 3">
    <name type="scientific">Salinivibrio costicola</name>
    <name type="common">Vibrio costicola</name>
    <dbReference type="NCBI Taxonomy" id="51367"/>
    <lineage>
        <taxon>Bacteria</taxon>
        <taxon>Pseudomonadati</taxon>
        <taxon>Pseudomonadota</taxon>
        <taxon>Gammaproteobacteria</taxon>
        <taxon>Vibrionales</taxon>
        <taxon>Vibrionaceae</taxon>
        <taxon>Salinivibrio</taxon>
    </lineage>
</organism>
<dbReference type="EMBL" id="CP050266">
    <property type="protein sequence ID" value="QIR06365.1"/>
    <property type="molecule type" value="Genomic_DNA"/>
</dbReference>
<evidence type="ECO:0000313" key="2">
    <source>
        <dbReference type="EMBL" id="QIR06365.1"/>
    </source>
</evidence>
<evidence type="ECO:0000256" key="1">
    <source>
        <dbReference type="SAM" id="Phobius"/>
    </source>
</evidence>
<gene>
    <name evidence="2" type="ORF">HBA18_08215</name>
</gene>
<keyword evidence="3" id="KW-1185">Reference proteome</keyword>
<sequence length="70" mass="7803">MMGLPAYSFSVSETATTQAIASKWPAAMSFPRLSQRREFFPANTLSIAVIMTLLAASIVMRQSQRYHVVH</sequence>
<name>A0ABX6K849_SALCS</name>
<reference evidence="2 3" key="1">
    <citation type="submission" date="2020-03" db="EMBL/GenBank/DDBJ databases">
        <title>Genome mining reveals the biosynthetic pathways of PHA and ectoines of the halophilic strain Salinivibrio costicola M318 isolated from fermented shrimp paste.</title>
        <authorList>
            <person name="Doan T.V."/>
            <person name="Tran L.T."/>
            <person name="Trieu T.A."/>
            <person name="Nguyen Q.V."/>
            <person name="Quach T.N."/>
            <person name="Phi T.Q."/>
            <person name="Kumar S."/>
        </authorList>
    </citation>
    <scope>NUCLEOTIDE SEQUENCE [LARGE SCALE GENOMIC DNA]</scope>
    <source>
        <strain evidence="2 3">M318</strain>
    </source>
</reference>
<proteinExistence type="predicted"/>
<protein>
    <submittedName>
        <fullName evidence="2">Uncharacterized protein</fullName>
    </submittedName>
</protein>
<accession>A0ABX6K849</accession>